<comment type="caution">
    <text evidence="1">The sequence shown here is derived from an EMBL/GenBank/DDBJ whole genome shotgun (WGS) entry which is preliminary data.</text>
</comment>
<dbReference type="RefSeq" id="WP_158004742.1">
    <property type="nucleotide sequence ID" value="NZ_FAUW01000002.1"/>
</dbReference>
<proteinExistence type="predicted"/>
<name>A0A9W5AS50_CAMHY</name>
<protein>
    <recommendedName>
        <fullName evidence="3">Lipoprotein</fullName>
    </recommendedName>
</protein>
<dbReference type="AlphaFoldDB" id="A0A9W5AS50"/>
<accession>A0A9W5AS50</accession>
<dbReference type="Proteomes" id="UP000052257">
    <property type="component" value="Unassembled WGS sequence"/>
</dbReference>
<dbReference type="PROSITE" id="PS51257">
    <property type="entry name" value="PROKAR_LIPOPROTEIN"/>
    <property type="match status" value="1"/>
</dbReference>
<evidence type="ECO:0000313" key="1">
    <source>
        <dbReference type="EMBL" id="CUU79068.1"/>
    </source>
</evidence>
<evidence type="ECO:0000313" key="2">
    <source>
        <dbReference type="Proteomes" id="UP000052257"/>
    </source>
</evidence>
<gene>
    <name evidence="1" type="ORF">ERS739220_01036</name>
</gene>
<reference evidence="1 2" key="1">
    <citation type="submission" date="2015-11" db="EMBL/GenBank/DDBJ databases">
        <authorList>
            <consortium name="Pathogen Informatics"/>
        </authorList>
    </citation>
    <scope>NUCLEOTIDE SEQUENCE [LARGE SCALE GENOMIC DNA]</scope>
    <source>
        <strain evidence="1 2">006A-0191</strain>
    </source>
</reference>
<sequence length="51" mass="5863">MKYLILAFSLMIFGCQTTKSSPKNINFSNTSDWIPVNSNFDKKLINYGDKK</sequence>
<organism evidence="1 2">
    <name type="scientific">Campylobacter hyointestinalis subsp. hyointestinalis</name>
    <dbReference type="NCBI Taxonomy" id="91352"/>
    <lineage>
        <taxon>Bacteria</taxon>
        <taxon>Pseudomonadati</taxon>
        <taxon>Campylobacterota</taxon>
        <taxon>Epsilonproteobacteria</taxon>
        <taxon>Campylobacterales</taxon>
        <taxon>Campylobacteraceae</taxon>
        <taxon>Campylobacter</taxon>
    </lineage>
</organism>
<evidence type="ECO:0008006" key="3">
    <source>
        <dbReference type="Google" id="ProtNLM"/>
    </source>
</evidence>
<dbReference type="EMBL" id="FAUW01000002">
    <property type="protein sequence ID" value="CUU79068.1"/>
    <property type="molecule type" value="Genomic_DNA"/>
</dbReference>